<keyword evidence="1" id="KW-0732">Signal</keyword>
<reference evidence="2 3" key="1">
    <citation type="submission" date="2018-09" db="EMBL/GenBank/DDBJ databases">
        <authorList>
            <person name="Postec A."/>
        </authorList>
    </citation>
    <scope>NUCLEOTIDE SEQUENCE [LARGE SCALE GENOMIC DNA]</scope>
    <source>
        <strain evidence="2">70B-A</strain>
    </source>
</reference>
<evidence type="ECO:0000313" key="2">
    <source>
        <dbReference type="EMBL" id="VDN48050.1"/>
    </source>
</evidence>
<name>A0A3P7P3E1_9FIRM</name>
<proteinExistence type="predicted"/>
<dbReference type="KEGG" id="cbar:PATL70BA_2162"/>
<evidence type="ECO:0000313" key="3">
    <source>
        <dbReference type="Proteomes" id="UP000279029"/>
    </source>
</evidence>
<organism evidence="2 3">
    <name type="scientific">Petrocella atlantisensis</name>
    <dbReference type="NCBI Taxonomy" id="2173034"/>
    <lineage>
        <taxon>Bacteria</taxon>
        <taxon>Bacillati</taxon>
        <taxon>Bacillota</taxon>
        <taxon>Clostridia</taxon>
        <taxon>Lachnospirales</taxon>
        <taxon>Vallitaleaceae</taxon>
        <taxon>Petrocella</taxon>
    </lineage>
</organism>
<keyword evidence="3" id="KW-1185">Reference proteome</keyword>
<dbReference type="OrthoDB" id="2084132at2"/>
<evidence type="ECO:0000256" key="1">
    <source>
        <dbReference type="SAM" id="SignalP"/>
    </source>
</evidence>
<gene>
    <name evidence="2" type="ORF">PATL70BA_2162</name>
</gene>
<feature type="signal peptide" evidence="1">
    <location>
        <begin position="1"/>
        <end position="25"/>
    </location>
</feature>
<dbReference type="EMBL" id="LR130778">
    <property type="protein sequence ID" value="VDN48050.1"/>
    <property type="molecule type" value="Genomic_DNA"/>
</dbReference>
<dbReference type="Proteomes" id="UP000279029">
    <property type="component" value="Chromosome"/>
</dbReference>
<accession>A0A3P7P3E1</accession>
<sequence length="205" mass="22991">MLKQFIRSCILFTVLMALSSFAAYAEPIDADKVVFGTFLNTFNLTEQNVEYVNNKLDGTMTMQELSTVGTLKISNGFSRQVFSTFASDKSIVGQGQPGSVVGLMVYTVNDNKQKVIESHAIKTLGASGMFSETINYAPSRTQYLVIAVKDNNGITRRIFEITTKAMETKLMLENIEIRFVSEEKQPNTSVESMYDWLKLKSNIEF</sequence>
<protein>
    <submittedName>
        <fullName evidence="2">Uncharacterized protein</fullName>
    </submittedName>
</protein>
<feature type="chain" id="PRO_5018099015" evidence="1">
    <location>
        <begin position="26"/>
        <end position="205"/>
    </location>
</feature>
<dbReference type="AlphaFoldDB" id="A0A3P7P3E1"/>